<proteinExistence type="predicted"/>
<dbReference type="PANTHER" id="PTHR30348:SF14">
    <property type="entry name" value="BLR8050 PROTEIN"/>
    <property type="match status" value="1"/>
</dbReference>
<feature type="region of interest" description="Disordered" evidence="1">
    <location>
        <begin position="358"/>
        <end position="381"/>
    </location>
</feature>
<sequence>MTAAAGSPLDVSVGLPGGWSEDLFGDRPDDGPVMPQPQTEEIRRLARIIPRSVRLGSCSWAFPGWKGIVWSRYSGVQDLANEGLRAYSSHPLLRTVGVDRAYYRPLTVGQYWHFAEQVPDDFRFLVKAPAAVTDCMVRGANGRPLRENAFFLNPEKAAQEFVHPVIEGLGKKAGPLVFEMAQVPRELISSAEKRIRLVERIGEFLNRLPKIGEEAENAFYAVEIRTPIIYTPRFVSMLRGAGARLVTGLHPTMPDVARQTNALHMMDCPEAESPEDFRLAGPLVVRWTLAMGDRFDDAKRRYEPFSKIQRPDPVTREGIATLILAAIRGGQPAYVVANNKAEGCAPLGMVALAERLSERLTEERDRDEQEKLLPTPPKAHP</sequence>
<dbReference type="InterPro" id="IPR002763">
    <property type="entry name" value="DUF72"/>
</dbReference>
<evidence type="ECO:0008006" key="4">
    <source>
        <dbReference type="Google" id="ProtNLM"/>
    </source>
</evidence>
<evidence type="ECO:0000256" key="1">
    <source>
        <dbReference type="SAM" id="MobiDB-lite"/>
    </source>
</evidence>
<dbReference type="Pfam" id="PF01904">
    <property type="entry name" value="DUF72"/>
    <property type="match status" value="1"/>
</dbReference>
<dbReference type="PANTHER" id="PTHR30348">
    <property type="entry name" value="UNCHARACTERIZED PROTEIN YECE"/>
    <property type="match status" value="1"/>
</dbReference>
<dbReference type="SUPFAM" id="SSF117396">
    <property type="entry name" value="TM1631-like"/>
    <property type="match status" value="1"/>
</dbReference>
<reference evidence="2 3" key="1">
    <citation type="journal article" date="2018" name="Int. J. Syst. Evol. Microbiol.">
        <title>Mesosutterella multiformis gen. nov., sp. nov., a member of the family Sutterellaceae and Sutterella megalosphaeroides sp. nov., isolated from human faeces.</title>
        <authorList>
            <person name="Sakamoto M."/>
            <person name="Ikeyama N."/>
            <person name="Kunihiro T."/>
            <person name="Iino T."/>
            <person name="Yuki M."/>
            <person name="Ohkuma M."/>
        </authorList>
    </citation>
    <scope>NUCLEOTIDE SEQUENCE [LARGE SCALE GENOMIC DNA]</scope>
    <source>
        <strain evidence="2 3">4NBBH2</strain>
    </source>
</reference>
<dbReference type="OrthoDB" id="9780310at2"/>
<dbReference type="EMBL" id="BGZJ01000001">
    <property type="protein sequence ID" value="GBO93489.1"/>
    <property type="molecule type" value="Genomic_DNA"/>
</dbReference>
<evidence type="ECO:0000313" key="3">
    <source>
        <dbReference type="Proteomes" id="UP000266091"/>
    </source>
</evidence>
<keyword evidence="3" id="KW-1185">Reference proteome</keyword>
<dbReference type="Gene3D" id="3.20.20.410">
    <property type="entry name" value="Protein of unknown function UPF0759"/>
    <property type="match status" value="1"/>
</dbReference>
<feature type="compositionally biased region" description="Basic and acidic residues" evidence="1">
    <location>
        <begin position="358"/>
        <end position="371"/>
    </location>
</feature>
<accession>A0A388SDD3</accession>
<dbReference type="InterPro" id="IPR036520">
    <property type="entry name" value="UPF0759_sf"/>
</dbReference>
<gene>
    <name evidence="2" type="ORF">MESMUL_08430</name>
</gene>
<name>A0A388SDD3_9BURK</name>
<dbReference type="Proteomes" id="UP000266091">
    <property type="component" value="Unassembled WGS sequence"/>
</dbReference>
<dbReference type="AlphaFoldDB" id="A0A388SDD3"/>
<organism evidence="2 3">
    <name type="scientific">Mesosutterella multiformis</name>
    <dbReference type="NCBI Taxonomy" id="2259133"/>
    <lineage>
        <taxon>Bacteria</taxon>
        <taxon>Pseudomonadati</taxon>
        <taxon>Pseudomonadota</taxon>
        <taxon>Betaproteobacteria</taxon>
        <taxon>Burkholderiales</taxon>
        <taxon>Sutterellaceae</taxon>
        <taxon>Mesosutterella</taxon>
    </lineage>
</organism>
<comment type="caution">
    <text evidence="2">The sequence shown here is derived from an EMBL/GenBank/DDBJ whole genome shotgun (WGS) entry which is preliminary data.</text>
</comment>
<protein>
    <recommendedName>
        <fullName evidence="4">DUF72 domain-containing protein</fullName>
    </recommendedName>
</protein>
<accession>A0A401LJL6</accession>
<evidence type="ECO:0000313" key="2">
    <source>
        <dbReference type="EMBL" id="GBO93489.1"/>
    </source>
</evidence>